<evidence type="ECO:0000313" key="2">
    <source>
        <dbReference type="Proteomes" id="UP001241605"/>
    </source>
</evidence>
<dbReference type="RefSeq" id="WP_282301421.1">
    <property type="nucleotide sequence ID" value="NZ_CP124616.1"/>
</dbReference>
<name>A0ABY8QJJ3_9RHOB</name>
<accession>A0ABY8QJJ3</accession>
<evidence type="ECO:0000313" key="1">
    <source>
        <dbReference type="EMBL" id="WGW04785.1"/>
    </source>
</evidence>
<reference evidence="1 2" key="1">
    <citation type="submission" date="2023-05" db="EMBL/GenBank/DDBJ databases">
        <title>YMD87, complete Genome.</title>
        <authorList>
            <person name="Zhang J."/>
            <person name="Xu X."/>
        </authorList>
    </citation>
    <scope>NUCLEOTIDE SEQUENCE [LARGE SCALE GENOMIC DNA]</scope>
    <source>
        <strain evidence="1 2">YMD87</strain>
    </source>
</reference>
<organism evidence="1 2">
    <name type="scientific">Tropicibacter oceani</name>
    <dbReference type="NCBI Taxonomy" id="3058420"/>
    <lineage>
        <taxon>Bacteria</taxon>
        <taxon>Pseudomonadati</taxon>
        <taxon>Pseudomonadota</taxon>
        <taxon>Alphaproteobacteria</taxon>
        <taxon>Rhodobacterales</taxon>
        <taxon>Roseobacteraceae</taxon>
        <taxon>Tropicibacter</taxon>
    </lineage>
</organism>
<dbReference type="Proteomes" id="UP001241605">
    <property type="component" value="Chromosome"/>
</dbReference>
<proteinExistence type="predicted"/>
<dbReference type="EMBL" id="CP124616">
    <property type="protein sequence ID" value="WGW04785.1"/>
    <property type="molecule type" value="Genomic_DNA"/>
</dbReference>
<keyword evidence="2" id="KW-1185">Reference proteome</keyword>
<protein>
    <submittedName>
        <fullName evidence="1">Uncharacterized protein</fullName>
    </submittedName>
</protein>
<sequence>MATPVTSQEAARFPPIPAWQPSFAPPLEDVIERFRHYSNGESDFVVFRHSTCCIVPNGLSAAEAESSATEILEKVINFHPDFTLYEMDDGNVLVGYRHPAFNIVLTQFAQEHWREIENRHLDGLVSHEILITPLGQNVFDDRGKMALLGRSYLFMDALSPVVDRIERAH</sequence>
<gene>
    <name evidence="1" type="ORF">QF118_04330</name>
</gene>